<dbReference type="EMBL" id="VULT01000018">
    <property type="protein sequence ID" value="MSS18294.1"/>
    <property type="molecule type" value="Genomic_DNA"/>
</dbReference>
<feature type="chain" id="PRO_5026846972" evidence="1">
    <location>
        <begin position="22"/>
        <end position="206"/>
    </location>
</feature>
<gene>
    <name evidence="3" type="ORF">FYJ29_11060</name>
</gene>
<sequence length="206" mass="22114">MKKIILSIIMLSAGMVAMAQHAPGTVTLQPKVGLNISSMTDADDADPRFGVAAGAELEYQVNSFFSISGGALYSMQGLKGSDDVDVTMKLDYINVPIMANFYVVKGLALKAGIQPGFNVNSKLSASDNKVSGSVDMGDITKTVDFSIPMGISYEYKNFVVEGRYNLGVTKVFKDKELNIGGESIDLSGTDSKNSVFQFTLGYKFEL</sequence>
<dbReference type="Proteomes" id="UP000483362">
    <property type="component" value="Unassembled WGS sequence"/>
</dbReference>
<proteinExistence type="predicted"/>
<keyword evidence="1" id="KW-0732">Signal</keyword>
<evidence type="ECO:0000259" key="2">
    <source>
        <dbReference type="Pfam" id="PF13568"/>
    </source>
</evidence>
<keyword evidence="4" id="KW-1185">Reference proteome</keyword>
<dbReference type="RefSeq" id="WP_154326790.1">
    <property type="nucleotide sequence ID" value="NZ_CP045696.1"/>
</dbReference>
<dbReference type="AlphaFoldDB" id="A0A6L5XFM6"/>
<comment type="caution">
    <text evidence="3">The sequence shown here is derived from an EMBL/GenBank/DDBJ whole genome shotgun (WGS) entry which is preliminary data.</text>
</comment>
<protein>
    <submittedName>
        <fullName evidence="3">PorT family protein</fullName>
    </submittedName>
</protein>
<organism evidence="3 4">
    <name type="scientific">Sodaliphilus pleomorphus</name>
    <dbReference type="NCBI Taxonomy" id="2606626"/>
    <lineage>
        <taxon>Bacteria</taxon>
        <taxon>Pseudomonadati</taxon>
        <taxon>Bacteroidota</taxon>
        <taxon>Bacteroidia</taxon>
        <taxon>Bacteroidales</taxon>
        <taxon>Muribaculaceae</taxon>
        <taxon>Sodaliphilus</taxon>
    </lineage>
</organism>
<name>A0A6L5XFM6_9BACT</name>
<evidence type="ECO:0000313" key="4">
    <source>
        <dbReference type="Proteomes" id="UP000483362"/>
    </source>
</evidence>
<feature type="signal peptide" evidence="1">
    <location>
        <begin position="1"/>
        <end position="21"/>
    </location>
</feature>
<accession>A0A6L5XFM6</accession>
<dbReference type="Pfam" id="PF13568">
    <property type="entry name" value="OMP_b-brl_2"/>
    <property type="match status" value="1"/>
</dbReference>
<reference evidence="3 4" key="1">
    <citation type="submission" date="2019-08" db="EMBL/GenBank/DDBJ databases">
        <title>In-depth cultivation of the pig gut microbiome towards novel bacterial diversity and tailored functional studies.</title>
        <authorList>
            <person name="Wylensek D."/>
            <person name="Hitch T.C.A."/>
            <person name="Clavel T."/>
        </authorList>
    </citation>
    <scope>NUCLEOTIDE SEQUENCE [LARGE SCALE GENOMIC DNA]</scope>
    <source>
        <strain evidence="3 4">Oil-RF-744-WCA-WT-10</strain>
    </source>
</reference>
<dbReference type="InterPro" id="IPR025665">
    <property type="entry name" value="Beta-barrel_OMP_2"/>
</dbReference>
<evidence type="ECO:0000313" key="3">
    <source>
        <dbReference type="EMBL" id="MSS18294.1"/>
    </source>
</evidence>
<feature type="domain" description="Outer membrane protein beta-barrel" evidence="2">
    <location>
        <begin position="18"/>
        <end position="172"/>
    </location>
</feature>
<evidence type="ECO:0000256" key="1">
    <source>
        <dbReference type="SAM" id="SignalP"/>
    </source>
</evidence>